<sequence length="122" mass="12613">METGIPLLDTVLLWGGVVTVLATLGVGGWKCGRVVLRLAARAEELADDCFGEPARPGVPPRPAPGALERVAAIEARVAAIEHEVHPSDGGSLRDVVDLANRRLAQLCPAEADGDPPPAPLAS</sequence>
<dbReference type="AlphaFoldDB" id="E4NG67"/>
<dbReference type="eggNOG" id="ENOG5031WBG">
    <property type="taxonomic scope" value="Bacteria"/>
</dbReference>
<protein>
    <submittedName>
        <fullName evidence="2">Uncharacterized protein</fullName>
    </submittedName>
</protein>
<keyword evidence="1" id="KW-0472">Membrane</keyword>
<dbReference type="RefSeq" id="WP_014137796.1">
    <property type="nucleotide sequence ID" value="NC_016109.1"/>
</dbReference>
<name>E4NG67_KITSK</name>
<dbReference type="PATRIC" id="fig|452652.3.peg.4705"/>
<dbReference type="EMBL" id="AP010968">
    <property type="protein sequence ID" value="BAJ30497.1"/>
    <property type="molecule type" value="Genomic_DNA"/>
</dbReference>
<proteinExistence type="predicted"/>
<gene>
    <name evidence="2" type="ordered locus">KSE_47170</name>
</gene>
<organism evidence="2 3">
    <name type="scientific">Kitasatospora setae (strain ATCC 33774 / DSM 43861 / JCM 3304 / KCC A-0304 / NBRC 14216 / KM-6054)</name>
    <name type="common">Streptomyces setae</name>
    <dbReference type="NCBI Taxonomy" id="452652"/>
    <lineage>
        <taxon>Bacteria</taxon>
        <taxon>Bacillati</taxon>
        <taxon>Actinomycetota</taxon>
        <taxon>Actinomycetes</taxon>
        <taxon>Kitasatosporales</taxon>
        <taxon>Streptomycetaceae</taxon>
        <taxon>Kitasatospora</taxon>
    </lineage>
</organism>
<keyword evidence="1" id="KW-1133">Transmembrane helix</keyword>
<keyword evidence="1" id="KW-0812">Transmembrane</keyword>
<evidence type="ECO:0000313" key="3">
    <source>
        <dbReference type="Proteomes" id="UP000007076"/>
    </source>
</evidence>
<evidence type="ECO:0000256" key="1">
    <source>
        <dbReference type="SAM" id="Phobius"/>
    </source>
</evidence>
<evidence type="ECO:0000313" key="2">
    <source>
        <dbReference type="EMBL" id="BAJ30497.1"/>
    </source>
</evidence>
<dbReference type="KEGG" id="ksk:KSE_47170"/>
<reference evidence="2 3" key="1">
    <citation type="journal article" date="2010" name="DNA Res.">
        <title>Genome sequence of Kitasatospora setae NBRC 14216T: an evolutionary snapshot of the family Streptomycetaceae.</title>
        <authorList>
            <person name="Ichikawa N."/>
            <person name="Oguchi A."/>
            <person name="Ikeda H."/>
            <person name="Ishikawa J."/>
            <person name="Kitani S."/>
            <person name="Watanabe Y."/>
            <person name="Nakamura S."/>
            <person name="Katano Y."/>
            <person name="Kishi E."/>
            <person name="Sasagawa M."/>
            <person name="Ankai A."/>
            <person name="Fukui S."/>
            <person name="Hashimoto Y."/>
            <person name="Kamata S."/>
            <person name="Otoguro M."/>
            <person name="Tanikawa S."/>
            <person name="Nihira T."/>
            <person name="Horinouchi S."/>
            <person name="Ohnishi Y."/>
            <person name="Hayakawa M."/>
            <person name="Kuzuyama T."/>
            <person name="Arisawa A."/>
            <person name="Nomoto F."/>
            <person name="Miura H."/>
            <person name="Takahashi Y."/>
            <person name="Fujita N."/>
        </authorList>
    </citation>
    <scope>NUCLEOTIDE SEQUENCE [LARGE SCALE GENOMIC DNA]</scope>
    <source>
        <strain evidence="3">ATCC 33774 / DSM 43861 / JCM 3304 / KCC A-0304 / NBRC 14216 / KM-6054</strain>
    </source>
</reference>
<dbReference type="Proteomes" id="UP000007076">
    <property type="component" value="Chromosome"/>
</dbReference>
<feature type="transmembrane region" description="Helical" evidence="1">
    <location>
        <begin position="12"/>
        <end position="31"/>
    </location>
</feature>
<dbReference type="HOGENOM" id="CLU_165911_0_0_11"/>
<keyword evidence="3" id="KW-1185">Reference proteome</keyword>
<accession>E4NG67</accession>